<dbReference type="SUPFAM" id="SSF48498">
    <property type="entry name" value="Tetracyclin repressor-like, C-terminal domain"/>
    <property type="match status" value="1"/>
</dbReference>
<name>A0A1M5LPR1_9ACTN</name>
<dbReference type="PROSITE" id="PS50977">
    <property type="entry name" value="HTH_TETR_2"/>
    <property type="match status" value="1"/>
</dbReference>
<evidence type="ECO:0000256" key="5">
    <source>
        <dbReference type="SAM" id="MobiDB-lite"/>
    </source>
</evidence>
<keyword evidence="2 4" id="KW-0238">DNA-binding</keyword>
<dbReference type="GO" id="GO:0045892">
    <property type="term" value="P:negative regulation of DNA-templated transcription"/>
    <property type="evidence" value="ECO:0007669"/>
    <property type="project" value="UniProtKB-ARBA"/>
</dbReference>
<dbReference type="OrthoDB" id="5112469at2"/>
<dbReference type="AlphaFoldDB" id="A0A1M5LPR1"/>
<dbReference type="Pfam" id="PF21313">
    <property type="entry name" value="EthR_C"/>
    <property type="match status" value="1"/>
</dbReference>
<feature type="DNA-binding region" description="H-T-H motif" evidence="4">
    <location>
        <begin position="54"/>
        <end position="73"/>
    </location>
</feature>
<dbReference type="GO" id="GO:0003700">
    <property type="term" value="F:DNA-binding transcription factor activity"/>
    <property type="evidence" value="ECO:0007669"/>
    <property type="project" value="TreeGrafter"/>
</dbReference>
<sequence>MSGPRGAGVGAVASAGQQERREAGPLTGKGQARKAALLDAARRVFEKRGFLDTRVADIVAEARVAQGTFYTYFDSKDAVFQAVATGVVGEMLVALRADTHAGTPYERAHAAMERFVDAYRPRARIIALVEQVGTFTPELKHLRLQVREAFVERAARGIAHQQEAGIADKSLDPVLTAEVLGAMVDHTCYVWLNLGRDFDRDALLRTLTTVWVRAIGADVPPAA</sequence>
<dbReference type="InterPro" id="IPR050109">
    <property type="entry name" value="HTH-type_TetR-like_transc_reg"/>
</dbReference>
<dbReference type="Gene3D" id="1.10.357.10">
    <property type="entry name" value="Tetracycline Repressor, domain 2"/>
    <property type="match status" value="1"/>
</dbReference>
<dbReference type="GO" id="GO:0000976">
    <property type="term" value="F:transcription cis-regulatory region binding"/>
    <property type="evidence" value="ECO:0007669"/>
    <property type="project" value="TreeGrafter"/>
</dbReference>
<feature type="domain" description="HTH tetR-type" evidence="6">
    <location>
        <begin position="31"/>
        <end position="91"/>
    </location>
</feature>
<dbReference type="FunFam" id="1.10.10.60:FF:000141">
    <property type="entry name" value="TetR family transcriptional regulator"/>
    <property type="match status" value="1"/>
</dbReference>
<dbReference type="SUPFAM" id="SSF46689">
    <property type="entry name" value="Homeodomain-like"/>
    <property type="match status" value="1"/>
</dbReference>
<protein>
    <submittedName>
        <fullName evidence="7">Transcriptional regulator, TetR family</fullName>
    </submittedName>
</protein>
<evidence type="ECO:0000259" key="6">
    <source>
        <dbReference type="PROSITE" id="PS50977"/>
    </source>
</evidence>
<dbReference type="STRING" id="1070870.SAMN05444351_2881"/>
<keyword evidence="8" id="KW-1185">Reference proteome</keyword>
<dbReference type="InterPro" id="IPR049397">
    <property type="entry name" value="EthR_C"/>
</dbReference>
<dbReference type="RefSeq" id="WP_083628694.1">
    <property type="nucleotide sequence ID" value="NZ_FQVX01000003.1"/>
</dbReference>
<keyword evidence="1" id="KW-0805">Transcription regulation</keyword>
<evidence type="ECO:0000256" key="2">
    <source>
        <dbReference type="ARBA" id="ARBA00023125"/>
    </source>
</evidence>
<dbReference type="Pfam" id="PF00440">
    <property type="entry name" value="TetR_N"/>
    <property type="match status" value="1"/>
</dbReference>
<dbReference type="InterPro" id="IPR009057">
    <property type="entry name" value="Homeodomain-like_sf"/>
</dbReference>
<gene>
    <name evidence="7" type="ORF">SAMN05444351_2881</name>
</gene>
<dbReference type="Proteomes" id="UP000184471">
    <property type="component" value="Unassembled WGS sequence"/>
</dbReference>
<dbReference type="EMBL" id="FQVX01000003">
    <property type="protein sequence ID" value="SHG67015.1"/>
    <property type="molecule type" value="Genomic_DNA"/>
</dbReference>
<evidence type="ECO:0000256" key="1">
    <source>
        <dbReference type="ARBA" id="ARBA00023015"/>
    </source>
</evidence>
<dbReference type="InterPro" id="IPR036271">
    <property type="entry name" value="Tet_transcr_reg_TetR-rel_C_sf"/>
</dbReference>
<dbReference type="PANTHER" id="PTHR30055">
    <property type="entry name" value="HTH-TYPE TRANSCRIPTIONAL REGULATOR RUTR"/>
    <property type="match status" value="1"/>
</dbReference>
<evidence type="ECO:0000313" key="7">
    <source>
        <dbReference type="EMBL" id="SHG67015.1"/>
    </source>
</evidence>
<reference evidence="7 8" key="1">
    <citation type="submission" date="2016-11" db="EMBL/GenBank/DDBJ databases">
        <authorList>
            <person name="Jaros S."/>
            <person name="Januszkiewicz K."/>
            <person name="Wedrychowicz H."/>
        </authorList>
    </citation>
    <scope>NUCLEOTIDE SEQUENCE [LARGE SCALE GENOMIC DNA]</scope>
    <source>
        <strain evidence="7 8">DSM 45408</strain>
    </source>
</reference>
<dbReference type="Gene3D" id="1.10.10.60">
    <property type="entry name" value="Homeodomain-like"/>
    <property type="match status" value="1"/>
</dbReference>
<feature type="region of interest" description="Disordered" evidence="5">
    <location>
        <begin position="1"/>
        <end position="30"/>
    </location>
</feature>
<dbReference type="InterPro" id="IPR001647">
    <property type="entry name" value="HTH_TetR"/>
</dbReference>
<evidence type="ECO:0000313" key="8">
    <source>
        <dbReference type="Proteomes" id="UP000184471"/>
    </source>
</evidence>
<dbReference type="PRINTS" id="PR00455">
    <property type="entry name" value="HTHTETR"/>
</dbReference>
<evidence type="ECO:0000256" key="3">
    <source>
        <dbReference type="ARBA" id="ARBA00023163"/>
    </source>
</evidence>
<accession>A0A1M5LPR1</accession>
<proteinExistence type="predicted"/>
<keyword evidence="3" id="KW-0804">Transcription</keyword>
<evidence type="ECO:0000256" key="4">
    <source>
        <dbReference type="PROSITE-ProRule" id="PRU00335"/>
    </source>
</evidence>
<organism evidence="7 8">
    <name type="scientific">Geodermatophilus nigrescens</name>
    <dbReference type="NCBI Taxonomy" id="1070870"/>
    <lineage>
        <taxon>Bacteria</taxon>
        <taxon>Bacillati</taxon>
        <taxon>Actinomycetota</taxon>
        <taxon>Actinomycetes</taxon>
        <taxon>Geodermatophilales</taxon>
        <taxon>Geodermatophilaceae</taxon>
        <taxon>Geodermatophilus</taxon>
    </lineage>
</organism>
<dbReference type="PANTHER" id="PTHR30055:SF226">
    <property type="entry name" value="HTH-TYPE TRANSCRIPTIONAL REGULATOR PKSA"/>
    <property type="match status" value="1"/>
</dbReference>